<evidence type="ECO:0000313" key="10">
    <source>
        <dbReference type="Proteomes" id="UP000183376"/>
    </source>
</evidence>
<keyword evidence="2" id="KW-0479">Metal-binding</keyword>
<evidence type="ECO:0000256" key="4">
    <source>
        <dbReference type="ARBA" id="ARBA00023004"/>
    </source>
</evidence>
<keyword evidence="10" id="KW-1185">Reference proteome</keyword>
<dbReference type="STRING" id="211114.SAMN04489726_3910"/>
<dbReference type="EMBL" id="LT629701">
    <property type="protein sequence ID" value="SDM90047.1"/>
    <property type="molecule type" value="Genomic_DNA"/>
</dbReference>
<keyword evidence="4" id="KW-0408">Iron</keyword>
<evidence type="ECO:0000259" key="8">
    <source>
        <dbReference type="Pfam" id="PF26519"/>
    </source>
</evidence>
<comment type="similarity">
    <text evidence="6">Belongs to the BsaP family.</text>
</comment>
<comment type="function">
    <text evidence="5">Required for the activity of the biotin synthase BioB.</text>
</comment>
<dbReference type="InterPro" id="IPR058605">
    <property type="entry name" value="BsaP_C"/>
</dbReference>
<evidence type="ECO:0000256" key="6">
    <source>
        <dbReference type="ARBA" id="ARBA00093780"/>
    </source>
</evidence>
<evidence type="ECO:0000256" key="7">
    <source>
        <dbReference type="ARBA" id="ARBA00093796"/>
    </source>
</evidence>
<evidence type="ECO:0000313" key="9">
    <source>
        <dbReference type="EMBL" id="SDM90047.1"/>
    </source>
</evidence>
<proteinExistence type="inferred from homology"/>
<dbReference type="Proteomes" id="UP000183376">
    <property type="component" value="Chromosome I"/>
</dbReference>
<evidence type="ECO:0000256" key="3">
    <source>
        <dbReference type="ARBA" id="ARBA00022756"/>
    </source>
</evidence>
<feature type="domain" description="Biotin synthase auxiliary protein C-terminal" evidence="8">
    <location>
        <begin position="42"/>
        <end position="62"/>
    </location>
</feature>
<accession>A0A1G9X020</accession>
<evidence type="ECO:0000256" key="5">
    <source>
        <dbReference type="ARBA" id="ARBA00093761"/>
    </source>
</evidence>
<keyword evidence="3" id="KW-0093">Biotin biosynthesis</keyword>
<dbReference type="OrthoDB" id="3829284at2"/>
<evidence type="ECO:0000256" key="2">
    <source>
        <dbReference type="ARBA" id="ARBA00022723"/>
    </source>
</evidence>
<dbReference type="eggNOG" id="ENOG5033ASY">
    <property type="taxonomic scope" value="Bacteria"/>
</dbReference>
<organism evidence="9 10">
    <name type="scientific">Allokutzneria albata</name>
    <name type="common">Kibdelosporangium albatum</name>
    <dbReference type="NCBI Taxonomy" id="211114"/>
    <lineage>
        <taxon>Bacteria</taxon>
        <taxon>Bacillati</taxon>
        <taxon>Actinomycetota</taxon>
        <taxon>Actinomycetes</taxon>
        <taxon>Pseudonocardiales</taxon>
        <taxon>Pseudonocardiaceae</taxon>
        <taxon>Allokutzneria</taxon>
    </lineage>
</organism>
<gene>
    <name evidence="9" type="ORF">SAMN04489726_3910</name>
</gene>
<reference evidence="9 10" key="1">
    <citation type="submission" date="2016-10" db="EMBL/GenBank/DDBJ databases">
        <authorList>
            <person name="de Groot N.N."/>
        </authorList>
    </citation>
    <scope>NUCLEOTIDE SEQUENCE [LARGE SCALE GENOMIC DNA]</scope>
    <source>
        <strain evidence="9 10">DSM 44149</strain>
    </source>
</reference>
<comment type="cofactor">
    <cofactor evidence="1">
        <name>iron-sulfur cluster</name>
        <dbReference type="ChEBI" id="CHEBI:30408"/>
    </cofactor>
</comment>
<dbReference type="RefSeq" id="WP_043812440.1">
    <property type="nucleotide sequence ID" value="NZ_JOEF01000016.1"/>
</dbReference>
<dbReference type="AlphaFoldDB" id="A0A1G9X020"/>
<name>A0A1G9X020_ALLAB</name>
<sequence>MTAPGVYCETCGKPLADNEHAVCRARQEINPPRYCRECRRRMVVQITPTGWSARCSVHGDIEG</sequence>
<dbReference type="Pfam" id="PF26519">
    <property type="entry name" value="BsaP"/>
    <property type="match status" value="1"/>
</dbReference>
<evidence type="ECO:0000256" key="1">
    <source>
        <dbReference type="ARBA" id="ARBA00001915"/>
    </source>
</evidence>
<protein>
    <recommendedName>
        <fullName evidence="7">Biotin synthase auxiliary protein</fullName>
    </recommendedName>
</protein>